<dbReference type="Pfam" id="PF01923">
    <property type="entry name" value="Cob_adeno_trans"/>
    <property type="match status" value="1"/>
</dbReference>
<keyword evidence="1 5" id="KW-0808">Transferase</keyword>
<dbReference type="InterPro" id="IPR036451">
    <property type="entry name" value="CblAdoTrfase-like_sf"/>
</dbReference>
<dbReference type="Gene3D" id="1.20.1200.10">
    <property type="entry name" value="Cobalamin adenosyltransferase-like"/>
    <property type="match status" value="1"/>
</dbReference>
<dbReference type="eggNOG" id="COG2096">
    <property type="taxonomic scope" value="Bacteria"/>
</dbReference>
<keyword evidence="6" id="KW-1185">Reference proteome</keyword>
<proteinExistence type="predicted"/>
<evidence type="ECO:0000259" key="4">
    <source>
        <dbReference type="Pfam" id="PF01923"/>
    </source>
</evidence>
<dbReference type="RefSeq" id="WP_034875860.1">
    <property type="nucleotide sequence ID" value="NZ_JOKG01000003.1"/>
</dbReference>
<comment type="caution">
    <text evidence="5">The sequence shown here is derived from an EMBL/GenBank/DDBJ whole genome shotgun (WGS) entry which is preliminary data.</text>
</comment>
<dbReference type="GO" id="GO:0005524">
    <property type="term" value="F:ATP binding"/>
    <property type="evidence" value="ECO:0007669"/>
    <property type="project" value="UniProtKB-KW"/>
</dbReference>
<evidence type="ECO:0000256" key="3">
    <source>
        <dbReference type="ARBA" id="ARBA00022840"/>
    </source>
</evidence>
<dbReference type="GO" id="GO:0016740">
    <property type="term" value="F:transferase activity"/>
    <property type="evidence" value="ECO:0007669"/>
    <property type="project" value="UniProtKB-KW"/>
</dbReference>
<evidence type="ECO:0000313" key="6">
    <source>
        <dbReference type="Proteomes" id="UP000028006"/>
    </source>
</evidence>
<evidence type="ECO:0000256" key="2">
    <source>
        <dbReference type="ARBA" id="ARBA00022741"/>
    </source>
</evidence>
<organism evidence="5 6">
    <name type="scientific">Endozoicomonas montiporae</name>
    <dbReference type="NCBI Taxonomy" id="1027273"/>
    <lineage>
        <taxon>Bacteria</taxon>
        <taxon>Pseudomonadati</taxon>
        <taxon>Pseudomonadota</taxon>
        <taxon>Gammaproteobacteria</taxon>
        <taxon>Oceanospirillales</taxon>
        <taxon>Endozoicomonadaceae</taxon>
        <taxon>Endozoicomonas</taxon>
    </lineage>
</organism>
<name>A0A081N468_9GAMM</name>
<dbReference type="SUPFAM" id="SSF89028">
    <property type="entry name" value="Cobalamin adenosyltransferase-like"/>
    <property type="match status" value="1"/>
</dbReference>
<reference evidence="5 6" key="1">
    <citation type="submission" date="2014-06" db="EMBL/GenBank/DDBJ databases">
        <title>Whole Genome Sequences of Three Symbiotic Endozoicomonas Bacteria.</title>
        <authorList>
            <person name="Neave M.J."/>
            <person name="Apprill A."/>
            <person name="Voolstra C.R."/>
        </authorList>
    </citation>
    <scope>NUCLEOTIDE SEQUENCE [LARGE SCALE GENOMIC DNA]</scope>
    <source>
        <strain evidence="5 6">LMG 24815</strain>
    </source>
</reference>
<sequence>MPLQKSRDIRELCYPFIYESSALCDYEIITDELCATLGGVISELEGDDRFEDVFRFLDELQPKIFNLNGSIRGKQAIFEEQIQWLAGYFDHYQSEIAGQLSGFVLPRGGRSVQLLHACRSQSKKAVRALVAVDAEGIEVPDELHRFANMLCNLFFRLTVVINRRLGITEPSYTSKSYSLKPPKSAKVKTS</sequence>
<keyword evidence="3" id="KW-0067">ATP-binding</keyword>
<evidence type="ECO:0000313" key="5">
    <source>
        <dbReference type="EMBL" id="KEQ13241.1"/>
    </source>
</evidence>
<gene>
    <name evidence="5" type="ORF">GZ77_12430</name>
</gene>
<protein>
    <submittedName>
        <fullName evidence="5">Adenosyltransferase</fullName>
    </submittedName>
</protein>
<dbReference type="EMBL" id="JOKG01000003">
    <property type="protein sequence ID" value="KEQ13241.1"/>
    <property type="molecule type" value="Genomic_DNA"/>
</dbReference>
<evidence type="ECO:0000256" key="1">
    <source>
        <dbReference type="ARBA" id="ARBA00022679"/>
    </source>
</evidence>
<dbReference type="Proteomes" id="UP000028006">
    <property type="component" value="Unassembled WGS sequence"/>
</dbReference>
<dbReference type="InterPro" id="IPR016030">
    <property type="entry name" value="CblAdoTrfase-like"/>
</dbReference>
<feature type="domain" description="Cobalamin adenosyltransferase-like" evidence="4">
    <location>
        <begin position="30"/>
        <end position="159"/>
    </location>
</feature>
<keyword evidence="2" id="KW-0547">Nucleotide-binding</keyword>
<dbReference type="AlphaFoldDB" id="A0A081N468"/>
<accession>A0A081N468</accession>